<evidence type="ECO:0000313" key="1">
    <source>
        <dbReference type="EMBL" id="KAL0192321.1"/>
    </source>
</evidence>
<feature type="non-terminal residue" evidence="1">
    <location>
        <position position="1"/>
    </location>
</feature>
<sequence length="189" mass="20919">AVYDCLVMIKETGYEPSAYPVMAAEAAVNLSVLFVIVRSALLWWSSDLPWSSASSWGFLNPSALLWWLSAPQWGALDLSAWCSSAPPTPLWRSSALHWWASAPLWWFSAPLWRSSVPLWWSSTPSWLSVPPTPPWLVASPAPPWLSAPLALPWLFALPQFLVPPLLYGPGPLSLPLFHLLDFILFGAGV</sequence>
<dbReference type="EMBL" id="JAMKFB020000005">
    <property type="protein sequence ID" value="KAL0192321.1"/>
    <property type="molecule type" value="Genomic_DNA"/>
</dbReference>
<organism evidence="1 2">
    <name type="scientific">Cirrhinus mrigala</name>
    <name type="common">Mrigala</name>
    <dbReference type="NCBI Taxonomy" id="683832"/>
    <lineage>
        <taxon>Eukaryota</taxon>
        <taxon>Metazoa</taxon>
        <taxon>Chordata</taxon>
        <taxon>Craniata</taxon>
        <taxon>Vertebrata</taxon>
        <taxon>Euteleostomi</taxon>
        <taxon>Actinopterygii</taxon>
        <taxon>Neopterygii</taxon>
        <taxon>Teleostei</taxon>
        <taxon>Ostariophysi</taxon>
        <taxon>Cypriniformes</taxon>
        <taxon>Cyprinidae</taxon>
        <taxon>Labeoninae</taxon>
        <taxon>Labeonini</taxon>
        <taxon>Cirrhinus</taxon>
    </lineage>
</organism>
<feature type="non-terminal residue" evidence="1">
    <location>
        <position position="189"/>
    </location>
</feature>
<reference evidence="1 2" key="1">
    <citation type="submission" date="2024-05" db="EMBL/GenBank/DDBJ databases">
        <title>Genome sequencing and assembly of Indian major carp, Cirrhinus mrigala (Hamilton, 1822).</title>
        <authorList>
            <person name="Mohindra V."/>
            <person name="Chowdhury L.M."/>
            <person name="Lal K."/>
            <person name="Jena J.K."/>
        </authorList>
    </citation>
    <scope>NUCLEOTIDE SEQUENCE [LARGE SCALE GENOMIC DNA]</scope>
    <source>
        <strain evidence="1">CM1030</strain>
        <tissue evidence="1">Blood</tissue>
    </source>
</reference>
<keyword evidence="2" id="KW-1185">Reference proteome</keyword>
<proteinExistence type="predicted"/>
<gene>
    <name evidence="1" type="ORF">M9458_010617</name>
</gene>
<protein>
    <submittedName>
        <fullName evidence="1">Uncharacterized protein</fullName>
    </submittedName>
</protein>
<dbReference type="Proteomes" id="UP001529510">
    <property type="component" value="Unassembled WGS sequence"/>
</dbReference>
<accession>A0ABD0R1M3</accession>
<name>A0ABD0R1M3_CIRMR</name>
<dbReference type="AlphaFoldDB" id="A0ABD0R1M3"/>
<comment type="caution">
    <text evidence="1">The sequence shown here is derived from an EMBL/GenBank/DDBJ whole genome shotgun (WGS) entry which is preliminary data.</text>
</comment>
<evidence type="ECO:0000313" key="2">
    <source>
        <dbReference type="Proteomes" id="UP001529510"/>
    </source>
</evidence>